<feature type="compositionally biased region" description="Basic and acidic residues" evidence="1">
    <location>
        <begin position="44"/>
        <end position="57"/>
    </location>
</feature>
<accession>A0A9J5XRE9</accession>
<organism evidence="2 3">
    <name type="scientific">Solanum commersonii</name>
    <name type="common">Commerson's wild potato</name>
    <name type="synonym">Commerson's nightshade</name>
    <dbReference type="NCBI Taxonomy" id="4109"/>
    <lineage>
        <taxon>Eukaryota</taxon>
        <taxon>Viridiplantae</taxon>
        <taxon>Streptophyta</taxon>
        <taxon>Embryophyta</taxon>
        <taxon>Tracheophyta</taxon>
        <taxon>Spermatophyta</taxon>
        <taxon>Magnoliopsida</taxon>
        <taxon>eudicotyledons</taxon>
        <taxon>Gunneridae</taxon>
        <taxon>Pentapetalae</taxon>
        <taxon>asterids</taxon>
        <taxon>lamiids</taxon>
        <taxon>Solanales</taxon>
        <taxon>Solanaceae</taxon>
        <taxon>Solanoideae</taxon>
        <taxon>Solaneae</taxon>
        <taxon>Solanum</taxon>
    </lineage>
</organism>
<evidence type="ECO:0000313" key="3">
    <source>
        <dbReference type="Proteomes" id="UP000824120"/>
    </source>
</evidence>
<evidence type="ECO:0000313" key="2">
    <source>
        <dbReference type="EMBL" id="KAG5590867.1"/>
    </source>
</evidence>
<reference evidence="2 3" key="1">
    <citation type="submission" date="2020-09" db="EMBL/GenBank/DDBJ databases">
        <title>De no assembly of potato wild relative species, Solanum commersonii.</title>
        <authorList>
            <person name="Cho K."/>
        </authorList>
    </citation>
    <scope>NUCLEOTIDE SEQUENCE [LARGE SCALE GENOMIC DNA]</scope>
    <source>
        <strain evidence="2">LZ3.2</strain>
        <tissue evidence="2">Leaf</tissue>
    </source>
</reference>
<comment type="caution">
    <text evidence="2">The sequence shown here is derived from an EMBL/GenBank/DDBJ whole genome shotgun (WGS) entry which is preliminary data.</text>
</comment>
<dbReference type="EMBL" id="JACXVP010000008">
    <property type="protein sequence ID" value="KAG5590867.1"/>
    <property type="molecule type" value="Genomic_DNA"/>
</dbReference>
<evidence type="ECO:0000256" key="1">
    <source>
        <dbReference type="SAM" id="MobiDB-lite"/>
    </source>
</evidence>
<name>A0A9J5XRE9_SOLCO</name>
<proteinExistence type="predicted"/>
<gene>
    <name evidence="2" type="ORF">H5410_041381</name>
</gene>
<feature type="region of interest" description="Disordered" evidence="1">
    <location>
        <begin position="44"/>
        <end position="79"/>
    </location>
</feature>
<protein>
    <submittedName>
        <fullName evidence="2">Uncharacterized protein</fullName>
    </submittedName>
</protein>
<sequence length="79" mass="8957">MWLPLKSFGEINKLKVLLGRPSDMQRLISLSFPLHSSLSVLSPESKDHINGEKEHSACKRAVQRRSTMSSNDLKHDDVE</sequence>
<keyword evidence="3" id="KW-1185">Reference proteome</keyword>
<dbReference type="Proteomes" id="UP000824120">
    <property type="component" value="Chromosome 8"/>
</dbReference>
<dbReference type="AlphaFoldDB" id="A0A9J5XRE9"/>